<dbReference type="EMBL" id="JYDU01000039">
    <property type="protein sequence ID" value="KRX96788.1"/>
    <property type="molecule type" value="Genomic_DNA"/>
</dbReference>
<sequence length="76" mass="8711">MQASKPNELAGWLASRHACRLIISMRQADSSLNSTGKPQCCVASCPIWRLQQLTESIRDQRERERERERKSNVGIK</sequence>
<comment type="caution">
    <text evidence="1">The sequence shown here is derived from an EMBL/GenBank/DDBJ whole genome shotgun (WGS) entry which is preliminary data.</text>
</comment>
<evidence type="ECO:0000313" key="2">
    <source>
        <dbReference type="Proteomes" id="UP000054815"/>
    </source>
</evidence>
<proteinExistence type="predicted"/>
<reference evidence="1 2" key="1">
    <citation type="submission" date="2015-01" db="EMBL/GenBank/DDBJ databases">
        <title>Evolution of Trichinella species and genotypes.</title>
        <authorList>
            <person name="Korhonen P.K."/>
            <person name="Edoardo P."/>
            <person name="Giuseppe L.R."/>
            <person name="Gasser R.B."/>
        </authorList>
    </citation>
    <scope>NUCLEOTIDE SEQUENCE [LARGE SCALE GENOMIC DNA]</scope>
    <source>
        <strain evidence="1">ISS141</strain>
    </source>
</reference>
<gene>
    <name evidence="1" type="ORF">T4E_6458</name>
</gene>
<evidence type="ECO:0000313" key="1">
    <source>
        <dbReference type="EMBL" id="KRX96788.1"/>
    </source>
</evidence>
<name>A0A0V0Y8H4_TRIPS</name>
<protein>
    <submittedName>
        <fullName evidence="1">Uncharacterized protein</fullName>
    </submittedName>
</protein>
<accession>A0A0V0Y8H4</accession>
<organism evidence="1 2">
    <name type="scientific">Trichinella pseudospiralis</name>
    <name type="common">Parasitic roundworm</name>
    <dbReference type="NCBI Taxonomy" id="6337"/>
    <lineage>
        <taxon>Eukaryota</taxon>
        <taxon>Metazoa</taxon>
        <taxon>Ecdysozoa</taxon>
        <taxon>Nematoda</taxon>
        <taxon>Enoplea</taxon>
        <taxon>Dorylaimia</taxon>
        <taxon>Trichinellida</taxon>
        <taxon>Trichinellidae</taxon>
        <taxon>Trichinella</taxon>
    </lineage>
</organism>
<dbReference type="Proteomes" id="UP000054815">
    <property type="component" value="Unassembled WGS sequence"/>
</dbReference>
<dbReference type="AlphaFoldDB" id="A0A0V0Y8H4"/>